<evidence type="ECO:0000256" key="1">
    <source>
        <dbReference type="SAM" id="MobiDB-lite"/>
    </source>
</evidence>
<feature type="region of interest" description="Disordered" evidence="1">
    <location>
        <begin position="72"/>
        <end position="107"/>
    </location>
</feature>
<protein>
    <submittedName>
        <fullName evidence="2">Uncharacterized protein</fullName>
    </submittedName>
</protein>
<feature type="compositionally biased region" description="Basic and acidic residues" evidence="1">
    <location>
        <begin position="85"/>
        <end position="107"/>
    </location>
</feature>
<reference evidence="2" key="1">
    <citation type="submission" date="2019-12" db="EMBL/GenBank/DDBJ databases">
        <title>Genome sequencing and annotation of Brassica cretica.</title>
        <authorList>
            <person name="Studholme D.J."/>
            <person name="Sarris P.F."/>
        </authorList>
    </citation>
    <scope>NUCLEOTIDE SEQUENCE</scope>
    <source>
        <strain evidence="2">PFS-001/15</strain>
        <tissue evidence="2">Leaf</tissue>
    </source>
</reference>
<evidence type="ECO:0000313" key="2">
    <source>
        <dbReference type="EMBL" id="KAF2552166.1"/>
    </source>
</evidence>
<name>A0A8S9H4Z3_BRACR</name>
<accession>A0A8S9H4Z3</accession>
<dbReference type="AlphaFoldDB" id="A0A8S9H4Z3"/>
<dbReference type="EMBL" id="QGKW02001988">
    <property type="protein sequence ID" value="KAF2552166.1"/>
    <property type="molecule type" value="Genomic_DNA"/>
</dbReference>
<evidence type="ECO:0000313" key="3">
    <source>
        <dbReference type="Proteomes" id="UP000712281"/>
    </source>
</evidence>
<sequence>MADKSRGKYLSLRQYEGPFQVPRIYTIPTPDDDRYTIEEVMKIMKKAMSDKDKMYNKMQQTIVRIMTHEEFAARHPHPPQPYRVTTEDIDRQQQSATDRHQTLGNDR</sequence>
<organism evidence="2 3">
    <name type="scientific">Brassica cretica</name>
    <name type="common">Mustard</name>
    <dbReference type="NCBI Taxonomy" id="69181"/>
    <lineage>
        <taxon>Eukaryota</taxon>
        <taxon>Viridiplantae</taxon>
        <taxon>Streptophyta</taxon>
        <taxon>Embryophyta</taxon>
        <taxon>Tracheophyta</taxon>
        <taxon>Spermatophyta</taxon>
        <taxon>Magnoliopsida</taxon>
        <taxon>eudicotyledons</taxon>
        <taxon>Gunneridae</taxon>
        <taxon>Pentapetalae</taxon>
        <taxon>rosids</taxon>
        <taxon>malvids</taxon>
        <taxon>Brassicales</taxon>
        <taxon>Brassicaceae</taxon>
        <taxon>Brassiceae</taxon>
        <taxon>Brassica</taxon>
    </lineage>
</organism>
<proteinExistence type="predicted"/>
<dbReference type="Proteomes" id="UP000712281">
    <property type="component" value="Unassembled WGS sequence"/>
</dbReference>
<gene>
    <name evidence="2" type="ORF">F2Q68_00034070</name>
</gene>
<comment type="caution">
    <text evidence="2">The sequence shown here is derived from an EMBL/GenBank/DDBJ whole genome shotgun (WGS) entry which is preliminary data.</text>
</comment>